<evidence type="ECO:0000313" key="2">
    <source>
        <dbReference type="Proteomes" id="UP000075682"/>
    </source>
</evidence>
<comment type="caution">
    <text evidence="1">The sequence shown here is derived from an EMBL/GenBank/DDBJ whole genome shotgun (WGS) entry which is preliminary data.</text>
</comment>
<reference evidence="1 2" key="1">
    <citation type="submission" date="2015-06" db="EMBL/GenBank/DDBJ databases">
        <title>Improved classification and identification of acetic acid bacteria using matrix-assisted laser desorption/ionization time-of-flight mass spectrometry; Gluconobacter nephelii and Gluconobacter uchimurae are later heterotypic synonyms of Gluconobacter japonicus and Gluconobacter oxydans, respectively.</title>
        <authorList>
            <person name="Li L."/>
            <person name="Cleenwerck I."/>
            <person name="De Vuyst L."/>
            <person name="Vandamme P."/>
        </authorList>
    </citation>
    <scope>NUCLEOTIDE SEQUENCE [LARGE SCALE GENOMIC DNA]</scope>
    <source>
        <strain evidence="1 2">LMG 1356</strain>
    </source>
</reference>
<gene>
    <name evidence="1" type="ORF">AD941_02525</name>
</gene>
<evidence type="ECO:0000313" key="1">
    <source>
        <dbReference type="EMBL" id="KXV41806.1"/>
    </source>
</evidence>
<name>A0AAW3R202_9PROT</name>
<dbReference type="EMBL" id="LHZN01000099">
    <property type="protein sequence ID" value="KXV41806.1"/>
    <property type="molecule type" value="Genomic_DNA"/>
</dbReference>
<proteinExistence type="predicted"/>
<sequence>MAEPLGGGAEILVAIAFLKQARRLSNNLQKIFWPAKMLTAYYDFTSNEGAWGMIFVVEALP</sequence>
<organism evidence="1 2">
    <name type="scientific">Gluconobacter albidus</name>
    <dbReference type="NCBI Taxonomy" id="318683"/>
    <lineage>
        <taxon>Bacteria</taxon>
        <taxon>Pseudomonadati</taxon>
        <taxon>Pseudomonadota</taxon>
        <taxon>Alphaproteobacteria</taxon>
        <taxon>Acetobacterales</taxon>
        <taxon>Acetobacteraceae</taxon>
        <taxon>Gluconobacter</taxon>
    </lineage>
</organism>
<dbReference type="Proteomes" id="UP000075682">
    <property type="component" value="Unassembled WGS sequence"/>
</dbReference>
<dbReference type="AlphaFoldDB" id="A0AAW3R202"/>
<accession>A0AAW3R202</accession>
<protein>
    <submittedName>
        <fullName evidence="1">Uncharacterized protein</fullName>
    </submittedName>
</protein>